<dbReference type="AlphaFoldDB" id="A0A5M6IKU2"/>
<dbReference type="SUPFAM" id="SSF46626">
    <property type="entry name" value="Cytochrome c"/>
    <property type="match status" value="2"/>
</dbReference>
<feature type="domain" description="Cytochrome c" evidence="10">
    <location>
        <begin position="45"/>
        <end position="174"/>
    </location>
</feature>
<evidence type="ECO:0000256" key="6">
    <source>
        <dbReference type="ARBA" id="ARBA00023004"/>
    </source>
</evidence>
<dbReference type="PROSITE" id="PS51007">
    <property type="entry name" value="CYTC"/>
    <property type="match status" value="2"/>
</dbReference>
<sequence length="412" mass="44954">MAHWVTRISWTLMPAACAGWLLAAAPAPAEQAGLSRAEVYRRAAALTDLGRRMFFDTRLSASGRLSCASCHDPAFAYGPPNGRAVQLGGEDMRQSGPRAVPGLKYLRATPQFQEHYHDSDEEADESVDNGPTGGLTWDGRVDSGHAQARLPLLSPAEMANASVAAVVERARAAGYDAELRRLFGETLFDDADRAFDAITMAFESFEQDVATFEPYSSKYDAVLAGKATLTEAEAHGLALFNDPAKGNCASCHISERAKDGTPPQFTDHGLIALGVPRNPEIPANADPGYHDLGLCGPMRTDLQDRPEYCGLFKTPTLRNVALRTTFFHNGAFHDLREVVRFYVQRDTNPEKWYPRAADGSVRKFDDLPAQYHENVNMEPPFGGQPGDEPALTDSEITDLVAFLRTLTDGYGT</sequence>
<feature type="domain" description="Cytochrome c" evidence="10">
    <location>
        <begin position="231"/>
        <end position="407"/>
    </location>
</feature>
<evidence type="ECO:0000256" key="4">
    <source>
        <dbReference type="ARBA" id="ARBA00022729"/>
    </source>
</evidence>
<dbReference type="InterPro" id="IPR036909">
    <property type="entry name" value="Cyt_c-like_dom_sf"/>
</dbReference>
<dbReference type="InterPro" id="IPR009056">
    <property type="entry name" value="Cyt_c-like_dom"/>
</dbReference>
<dbReference type="GO" id="GO:0009055">
    <property type="term" value="F:electron transfer activity"/>
    <property type="evidence" value="ECO:0007669"/>
    <property type="project" value="InterPro"/>
</dbReference>
<dbReference type="InterPro" id="IPR051395">
    <property type="entry name" value="Cytochrome_c_Peroxidase/MauG"/>
</dbReference>
<evidence type="ECO:0000256" key="5">
    <source>
        <dbReference type="ARBA" id="ARBA00023002"/>
    </source>
</evidence>
<keyword evidence="5" id="KW-0560">Oxidoreductase</keyword>
<evidence type="ECO:0000256" key="3">
    <source>
        <dbReference type="ARBA" id="ARBA00022723"/>
    </source>
</evidence>
<dbReference type="Gene3D" id="1.10.760.10">
    <property type="entry name" value="Cytochrome c-like domain"/>
    <property type="match status" value="2"/>
</dbReference>
<organism evidence="11 12">
    <name type="scientific">Rhodovastum atsumiense</name>
    <dbReference type="NCBI Taxonomy" id="504468"/>
    <lineage>
        <taxon>Bacteria</taxon>
        <taxon>Pseudomonadati</taxon>
        <taxon>Pseudomonadota</taxon>
        <taxon>Alphaproteobacteria</taxon>
        <taxon>Acetobacterales</taxon>
        <taxon>Acetobacteraceae</taxon>
        <taxon>Rhodovastum</taxon>
    </lineage>
</organism>
<evidence type="ECO:0000313" key="11">
    <source>
        <dbReference type="EMBL" id="KAA5608893.1"/>
    </source>
</evidence>
<feature type="signal peptide" evidence="9">
    <location>
        <begin position="1"/>
        <end position="29"/>
    </location>
</feature>
<dbReference type="GO" id="GO:0020037">
    <property type="term" value="F:heme binding"/>
    <property type="evidence" value="ECO:0007669"/>
    <property type="project" value="InterPro"/>
</dbReference>
<comment type="subcellular location">
    <subcellularLocation>
        <location evidence="1">Cell envelope</location>
    </subcellularLocation>
</comment>
<dbReference type="PANTHER" id="PTHR30600">
    <property type="entry name" value="CYTOCHROME C PEROXIDASE-RELATED"/>
    <property type="match status" value="1"/>
</dbReference>
<evidence type="ECO:0000259" key="10">
    <source>
        <dbReference type="PROSITE" id="PS51007"/>
    </source>
</evidence>
<name>A0A5M6IKU2_9PROT</name>
<dbReference type="GO" id="GO:0004130">
    <property type="term" value="F:cytochrome-c peroxidase activity"/>
    <property type="evidence" value="ECO:0007669"/>
    <property type="project" value="TreeGrafter"/>
</dbReference>
<keyword evidence="3 7" id="KW-0479">Metal-binding</keyword>
<dbReference type="OrthoDB" id="9805202at2"/>
<evidence type="ECO:0000256" key="9">
    <source>
        <dbReference type="SAM" id="SignalP"/>
    </source>
</evidence>
<reference evidence="11 12" key="1">
    <citation type="submission" date="2019-09" db="EMBL/GenBank/DDBJ databases">
        <title>Genome sequence of Rhodovastum atsumiense, a diverse member of the Acetobacteraceae family of non-sulfur purple photosynthetic bacteria.</title>
        <authorList>
            <person name="Meyer T."/>
            <person name="Kyndt J."/>
        </authorList>
    </citation>
    <scope>NUCLEOTIDE SEQUENCE [LARGE SCALE GENOMIC DNA]</scope>
    <source>
        <strain evidence="11 12">DSM 21279</strain>
    </source>
</reference>
<keyword evidence="6 7" id="KW-0408">Iron</keyword>
<evidence type="ECO:0000256" key="7">
    <source>
        <dbReference type="PROSITE-ProRule" id="PRU00433"/>
    </source>
</evidence>
<dbReference type="GO" id="GO:0046872">
    <property type="term" value="F:metal ion binding"/>
    <property type="evidence" value="ECO:0007669"/>
    <property type="project" value="UniProtKB-KW"/>
</dbReference>
<keyword evidence="4 9" id="KW-0732">Signal</keyword>
<dbReference type="Pfam" id="PF03150">
    <property type="entry name" value="CCP_MauG"/>
    <property type="match status" value="1"/>
</dbReference>
<feature type="chain" id="PRO_5024449339" evidence="9">
    <location>
        <begin position="30"/>
        <end position="412"/>
    </location>
</feature>
<evidence type="ECO:0000256" key="1">
    <source>
        <dbReference type="ARBA" id="ARBA00004196"/>
    </source>
</evidence>
<gene>
    <name evidence="11" type="ORF">F1189_26925</name>
</gene>
<keyword evidence="12" id="KW-1185">Reference proteome</keyword>
<proteinExistence type="predicted"/>
<keyword evidence="2 7" id="KW-0349">Heme</keyword>
<dbReference type="RefSeq" id="WP_150044734.1">
    <property type="nucleotide sequence ID" value="NZ_OW485601.1"/>
</dbReference>
<comment type="caution">
    <text evidence="11">The sequence shown here is derived from an EMBL/GenBank/DDBJ whole genome shotgun (WGS) entry which is preliminary data.</text>
</comment>
<evidence type="ECO:0000313" key="12">
    <source>
        <dbReference type="Proteomes" id="UP000325255"/>
    </source>
</evidence>
<dbReference type="Proteomes" id="UP000325255">
    <property type="component" value="Unassembled WGS sequence"/>
</dbReference>
<evidence type="ECO:0000256" key="8">
    <source>
        <dbReference type="SAM" id="MobiDB-lite"/>
    </source>
</evidence>
<accession>A0A5M6IKU2</accession>
<evidence type="ECO:0000256" key="2">
    <source>
        <dbReference type="ARBA" id="ARBA00022617"/>
    </source>
</evidence>
<dbReference type="PANTHER" id="PTHR30600:SF10">
    <property type="entry name" value="BLL6722 PROTEIN"/>
    <property type="match status" value="1"/>
</dbReference>
<dbReference type="InterPro" id="IPR004852">
    <property type="entry name" value="Di-haem_cyt_c_peroxidsae"/>
</dbReference>
<dbReference type="GO" id="GO:0030313">
    <property type="term" value="C:cell envelope"/>
    <property type="evidence" value="ECO:0007669"/>
    <property type="project" value="UniProtKB-SubCell"/>
</dbReference>
<protein>
    <submittedName>
        <fullName evidence="11">C-type cytochrome</fullName>
    </submittedName>
</protein>
<dbReference type="EMBL" id="VWPK01000065">
    <property type="protein sequence ID" value="KAA5608893.1"/>
    <property type="molecule type" value="Genomic_DNA"/>
</dbReference>
<feature type="region of interest" description="Disordered" evidence="8">
    <location>
        <begin position="116"/>
        <end position="141"/>
    </location>
</feature>